<evidence type="ECO:0000313" key="3">
    <source>
        <dbReference type="Proteomes" id="UP000234767"/>
    </source>
</evidence>
<protein>
    <submittedName>
        <fullName evidence="2">Pilin assembly protein</fullName>
    </submittedName>
</protein>
<comment type="caution">
    <text evidence="2">The sequence shown here is derived from an EMBL/GenBank/DDBJ whole genome shotgun (WGS) entry which is preliminary data.</text>
</comment>
<dbReference type="RefSeq" id="WP_070655369.1">
    <property type="nucleotide sequence ID" value="NZ_CP072524.1"/>
</dbReference>
<name>A0A2I1X9J6_NEISI</name>
<dbReference type="GeneID" id="64351732"/>
<dbReference type="PROSITE" id="PS51257">
    <property type="entry name" value="PROKAR_LIPOPROTEIN"/>
    <property type="match status" value="1"/>
</dbReference>
<gene>
    <name evidence="2" type="ORF">CYK00_11210</name>
</gene>
<sequence length="184" mass="20177">MKNKIFLLTSILSLTGCTPAYDDLNEWMTKTRQDAKSHIIPFEAPVVNPPAVYNPPAYGGLNAFDFRRLDNAPKGSNAPNPNRPKEALEAFSLENMRYVGMLSNGSKTAGFIDVNGHVYTVYPGNYIGQNYGKIQSITDDLIVLTELVEDSSGNWIYRKAELPLSNNAENSSNDVGNALATNSN</sequence>
<dbReference type="Pfam" id="PF04351">
    <property type="entry name" value="PilP"/>
    <property type="match status" value="1"/>
</dbReference>
<keyword evidence="1" id="KW-0732">Signal</keyword>
<organism evidence="2 3">
    <name type="scientific">Neisseria sicca</name>
    <dbReference type="NCBI Taxonomy" id="490"/>
    <lineage>
        <taxon>Bacteria</taxon>
        <taxon>Pseudomonadati</taxon>
        <taxon>Pseudomonadota</taxon>
        <taxon>Betaproteobacteria</taxon>
        <taxon>Neisseriales</taxon>
        <taxon>Neisseriaceae</taxon>
        <taxon>Neisseria</taxon>
    </lineage>
</organism>
<evidence type="ECO:0000256" key="1">
    <source>
        <dbReference type="SAM" id="SignalP"/>
    </source>
</evidence>
<dbReference type="PIRSF" id="PIRSF016481">
    <property type="entry name" value="Pilus_assembly_PilP"/>
    <property type="match status" value="1"/>
</dbReference>
<dbReference type="EMBL" id="PKJO01000020">
    <property type="protein sequence ID" value="PLA39317.1"/>
    <property type="molecule type" value="Genomic_DNA"/>
</dbReference>
<feature type="chain" id="PRO_5014190594" evidence="1">
    <location>
        <begin position="23"/>
        <end position="184"/>
    </location>
</feature>
<feature type="signal peptide" evidence="1">
    <location>
        <begin position="1"/>
        <end position="22"/>
    </location>
</feature>
<evidence type="ECO:0000313" key="2">
    <source>
        <dbReference type="EMBL" id="PLA39317.1"/>
    </source>
</evidence>
<dbReference type="AlphaFoldDB" id="A0A2I1X9J6"/>
<dbReference type="Proteomes" id="UP000234767">
    <property type="component" value="Unassembled WGS sequence"/>
</dbReference>
<reference evidence="2 3" key="1">
    <citation type="submission" date="2017-12" db="EMBL/GenBank/DDBJ databases">
        <title>Phylogenetic diversity of female urinary microbiome.</title>
        <authorList>
            <person name="Thomas-White K."/>
            <person name="Wolfe A.J."/>
        </authorList>
    </citation>
    <scope>NUCLEOTIDE SEQUENCE [LARGE SCALE GENOMIC DNA]</scope>
    <source>
        <strain evidence="2 3">UMB0321</strain>
    </source>
</reference>
<dbReference type="Gene3D" id="2.30.30.830">
    <property type="match status" value="1"/>
</dbReference>
<accession>A0A2I1X9J6</accession>
<dbReference type="InterPro" id="IPR007446">
    <property type="entry name" value="PilP"/>
</dbReference>
<proteinExistence type="predicted"/>